<organism evidence="2 3">
    <name type="scientific">Cardiobacterium hominis</name>
    <dbReference type="NCBI Taxonomy" id="2718"/>
    <lineage>
        <taxon>Bacteria</taxon>
        <taxon>Pseudomonadati</taxon>
        <taxon>Pseudomonadota</taxon>
        <taxon>Gammaproteobacteria</taxon>
        <taxon>Cardiobacteriales</taxon>
        <taxon>Cardiobacteriaceae</taxon>
        <taxon>Cardiobacterium</taxon>
    </lineage>
</organism>
<keyword evidence="1" id="KW-0732">Signal</keyword>
<protein>
    <recommendedName>
        <fullName evidence="4">PepSY domain-containing protein</fullName>
    </recommendedName>
</protein>
<name>A0A1C3H6L7_9GAMM</name>
<feature type="signal peptide" evidence="1">
    <location>
        <begin position="1"/>
        <end position="19"/>
    </location>
</feature>
<evidence type="ECO:0008006" key="4">
    <source>
        <dbReference type="Google" id="ProtNLM"/>
    </source>
</evidence>
<reference evidence="3" key="1">
    <citation type="submission" date="2016-04" db="EMBL/GenBank/DDBJ databases">
        <authorList>
            <person name="Tagini F."/>
        </authorList>
    </citation>
    <scope>NUCLEOTIDE SEQUENCE [LARGE SCALE GENOMIC DNA]</scope>
    <source>
        <strain evidence="3">CHUV0807</strain>
    </source>
</reference>
<feature type="chain" id="PRO_5008674926" description="PepSY domain-containing protein" evidence="1">
    <location>
        <begin position="20"/>
        <end position="130"/>
    </location>
</feature>
<dbReference type="Proteomes" id="UP000190837">
    <property type="component" value="Unassembled WGS sequence"/>
</dbReference>
<evidence type="ECO:0000313" key="2">
    <source>
        <dbReference type="EMBL" id="SAM70436.1"/>
    </source>
</evidence>
<dbReference type="AlphaFoldDB" id="A0A1C3H6L7"/>
<dbReference type="RefSeq" id="WP_004139663.1">
    <property type="nucleotide sequence ID" value="NZ_CALFOW010000207.1"/>
</dbReference>
<dbReference type="GeneID" id="84789496"/>
<gene>
    <name evidence="2" type="ORF">CHUV0807_2194</name>
</gene>
<accession>A0A1C3H6L7</accession>
<evidence type="ECO:0000313" key="3">
    <source>
        <dbReference type="Proteomes" id="UP000190837"/>
    </source>
</evidence>
<sequence>MKKSLLAAAMTLVSVAAFADTPLKDLKSVPAEVFLPEKVTFVEGEDDGTGGIDFTVATDAKVADIAAFIQAKAKEQGLQPETEEVDGEHAELKYNKMDAEGNVPLYSIGYDVDDEDGKRNIKVIFLDSRK</sequence>
<proteinExistence type="predicted"/>
<dbReference type="EMBL" id="FKLO01000073">
    <property type="protein sequence ID" value="SAM70436.1"/>
    <property type="molecule type" value="Genomic_DNA"/>
</dbReference>
<evidence type="ECO:0000256" key="1">
    <source>
        <dbReference type="SAM" id="SignalP"/>
    </source>
</evidence>